<comment type="caution">
    <text evidence="2">The sequence shown here is derived from an EMBL/GenBank/DDBJ whole genome shotgun (WGS) entry which is preliminary data.</text>
</comment>
<gene>
    <name evidence="2" type="ORF">IW261DRAFT_1342969</name>
</gene>
<feature type="signal peptide" evidence="1">
    <location>
        <begin position="1"/>
        <end position="22"/>
    </location>
</feature>
<proteinExistence type="predicted"/>
<feature type="non-terminal residue" evidence="2">
    <location>
        <position position="1"/>
    </location>
</feature>
<reference evidence="2" key="1">
    <citation type="submission" date="2023-06" db="EMBL/GenBank/DDBJ databases">
        <authorList>
            <consortium name="Lawrence Berkeley National Laboratory"/>
            <person name="Ahrendt S."/>
            <person name="Sahu N."/>
            <person name="Indic B."/>
            <person name="Wong-Bajracharya J."/>
            <person name="Merenyi Z."/>
            <person name="Ke H.-M."/>
            <person name="Monk M."/>
            <person name="Kocsube S."/>
            <person name="Drula E."/>
            <person name="Lipzen A."/>
            <person name="Balint B."/>
            <person name="Henrissat B."/>
            <person name="Andreopoulos B."/>
            <person name="Martin F.M."/>
            <person name="Harder C.B."/>
            <person name="Rigling D."/>
            <person name="Ford K.L."/>
            <person name="Foster G.D."/>
            <person name="Pangilinan J."/>
            <person name="Papanicolaou A."/>
            <person name="Barry K."/>
            <person name="LaButti K."/>
            <person name="Viragh M."/>
            <person name="Koriabine M."/>
            <person name="Yan M."/>
            <person name="Riley R."/>
            <person name="Champramary S."/>
            <person name="Plett K.L."/>
            <person name="Tsai I.J."/>
            <person name="Slot J."/>
            <person name="Sipos G."/>
            <person name="Plett J."/>
            <person name="Nagy L.G."/>
            <person name="Grigoriev I.V."/>
        </authorList>
    </citation>
    <scope>NUCLEOTIDE SEQUENCE</scope>
    <source>
        <strain evidence="2">ICMP 16352</strain>
    </source>
</reference>
<dbReference type="AlphaFoldDB" id="A0AA39NWC0"/>
<keyword evidence="1" id="KW-0732">Signal</keyword>
<feature type="chain" id="PRO_5041386586" evidence="1">
    <location>
        <begin position="23"/>
        <end position="266"/>
    </location>
</feature>
<evidence type="ECO:0000256" key="1">
    <source>
        <dbReference type="SAM" id="SignalP"/>
    </source>
</evidence>
<name>A0AA39NWC0_9AGAR</name>
<dbReference type="EMBL" id="JAUEPR010000035">
    <property type="protein sequence ID" value="KAK0473080.1"/>
    <property type="molecule type" value="Genomic_DNA"/>
</dbReference>
<sequence length="266" mass="29905">FRPSSATSIILLLAMLPHFGEYIVLKLDPVASLKHLDDPLVTKACEALESKNYVACVINLLSFPLPGVEYINIAVTLVSQGLPNSDPDRFILPDMSAPILPNISHPLSRLPMKPSNPFPWSDCYHPTQAMTRCRIRNGTNIGDSWPEPKFKLNVPDRLRLSQQYFNEDADRRDILQMEKIPESTLDTIEDGVTLDQPTNECQVDTESHSLCDTQTLQPTTEAENEHCGETCEAQQKPPFALASFFRLIFRKVLPCIPCLHADFDDD</sequence>
<evidence type="ECO:0000313" key="3">
    <source>
        <dbReference type="Proteomes" id="UP001175227"/>
    </source>
</evidence>
<keyword evidence="3" id="KW-1185">Reference proteome</keyword>
<accession>A0AA39NWC0</accession>
<evidence type="ECO:0000313" key="2">
    <source>
        <dbReference type="EMBL" id="KAK0473080.1"/>
    </source>
</evidence>
<protein>
    <submittedName>
        <fullName evidence="2">Uncharacterized protein</fullName>
    </submittedName>
</protein>
<dbReference type="Proteomes" id="UP001175227">
    <property type="component" value="Unassembled WGS sequence"/>
</dbReference>
<organism evidence="2 3">
    <name type="scientific">Armillaria novae-zelandiae</name>
    <dbReference type="NCBI Taxonomy" id="153914"/>
    <lineage>
        <taxon>Eukaryota</taxon>
        <taxon>Fungi</taxon>
        <taxon>Dikarya</taxon>
        <taxon>Basidiomycota</taxon>
        <taxon>Agaricomycotina</taxon>
        <taxon>Agaricomycetes</taxon>
        <taxon>Agaricomycetidae</taxon>
        <taxon>Agaricales</taxon>
        <taxon>Marasmiineae</taxon>
        <taxon>Physalacriaceae</taxon>
        <taxon>Armillaria</taxon>
    </lineage>
</organism>